<evidence type="ECO:0000313" key="2">
    <source>
        <dbReference type="Proteomes" id="UP000887565"/>
    </source>
</evidence>
<accession>A0A915JA99</accession>
<dbReference type="Proteomes" id="UP000887565">
    <property type="component" value="Unplaced"/>
</dbReference>
<organism evidence="2 3">
    <name type="scientific">Romanomermis culicivorax</name>
    <name type="common">Nematode worm</name>
    <dbReference type="NCBI Taxonomy" id="13658"/>
    <lineage>
        <taxon>Eukaryota</taxon>
        <taxon>Metazoa</taxon>
        <taxon>Ecdysozoa</taxon>
        <taxon>Nematoda</taxon>
        <taxon>Enoplea</taxon>
        <taxon>Dorylaimia</taxon>
        <taxon>Mermithida</taxon>
        <taxon>Mermithoidea</taxon>
        <taxon>Mermithidae</taxon>
        <taxon>Romanomermis</taxon>
    </lineage>
</organism>
<feature type="region of interest" description="Disordered" evidence="1">
    <location>
        <begin position="1"/>
        <end position="60"/>
    </location>
</feature>
<feature type="compositionally biased region" description="Basic and acidic residues" evidence="1">
    <location>
        <begin position="28"/>
        <end position="40"/>
    </location>
</feature>
<name>A0A915JA99_ROMCU</name>
<evidence type="ECO:0000313" key="3">
    <source>
        <dbReference type="WBParaSite" id="nRc.2.0.1.t22606-RA"/>
    </source>
</evidence>
<dbReference type="WBParaSite" id="nRc.2.0.1.t22606-RA">
    <property type="protein sequence ID" value="nRc.2.0.1.t22606-RA"/>
    <property type="gene ID" value="nRc.2.0.1.g22606"/>
</dbReference>
<reference evidence="3" key="1">
    <citation type="submission" date="2022-11" db="UniProtKB">
        <authorList>
            <consortium name="WormBaseParasite"/>
        </authorList>
    </citation>
    <scope>IDENTIFICATION</scope>
</reference>
<proteinExistence type="predicted"/>
<sequence>MPSVGKESDGNQPTPVADDGVNSQVEVGDDHHNDGREGSKNKKHKSKPRNGVNLNHENHRKEDMLDLMDYNLQIEKLSVKVYDKAVFEDNNLTEYHLDNANRKMDQAWSTCIILQLAKVVQCDFANKAAQNHGYGNE</sequence>
<protein>
    <submittedName>
        <fullName evidence="3">Uncharacterized protein</fullName>
    </submittedName>
</protein>
<dbReference type="AlphaFoldDB" id="A0A915JA99"/>
<evidence type="ECO:0000256" key="1">
    <source>
        <dbReference type="SAM" id="MobiDB-lite"/>
    </source>
</evidence>
<keyword evidence="2" id="KW-1185">Reference proteome</keyword>